<organism evidence="1 2">
    <name type="scientific">Eruca vesicaria subsp. sativa</name>
    <name type="common">Garden rocket</name>
    <name type="synonym">Eruca sativa</name>
    <dbReference type="NCBI Taxonomy" id="29727"/>
    <lineage>
        <taxon>Eukaryota</taxon>
        <taxon>Viridiplantae</taxon>
        <taxon>Streptophyta</taxon>
        <taxon>Embryophyta</taxon>
        <taxon>Tracheophyta</taxon>
        <taxon>Spermatophyta</taxon>
        <taxon>Magnoliopsida</taxon>
        <taxon>eudicotyledons</taxon>
        <taxon>Gunneridae</taxon>
        <taxon>Pentapetalae</taxon>
        <taxon>rosids</taxon>
        <taxon>malvids</taxon>
        <taxon>Brassicales</taxon>
        <taxon>Brassicaceae</taxon>
        <taxon>Brassiceae</taxon>
        <taxon>Eruca</taxon>
    </lineage>
</organism>
<reference evidence="1 2" key="1">
    <citation type="submission" date="2022-03" db="EMBL/GenBank/DDBJ databases">
        <authorList>
            <person name="Macdonald S."/>
            <person name="Ahmed S."/>
            <person name="Newling K."/>
        </authorList>
    </citation>
    <scope>NUCLEOTIDE SEQUENCE [LARGE SCALE GENOMIC DNA]</scope>
</reference>
<protein>
    <submittedName>
        <fullName evidence="1">Uncharacterized protein</fullName>
    </submittedName>
</protein>
<name>A0ABC8KHN2_ERUVS</name>
<evidence type="ECO:0000313" key="2">
    <source>
        <dbReference type="Proteomes" id="UP001642260"/>
    </source>
</evidence>
<dbReference type="SUPFAM" id="SSF52047">
    <property type="entry name" value="RNI-like"/>
    <property type="match status" value="1"/>
</dbReference>
<gene>
    <name evidence="1" type="ORF">ERUC_LOCUS21422</name>
</gene>
<dbReference type="InterPro" id="IPR006553">
    <property type="entry name" value="Leu-rich_rpt_Cys-con_subtyp"/>
</dbReference>
<dbReference type="AlphaFoldDB" id="A0ABC8KHN2"/>
<dbReference type="Gene3D" id="3.80.10.10">
    <property type="entry name" value="Ribonuclease Inhibitor"/>
    <property type="match status" value="1"/>
</dbReference>
<comment type="caution">
    <text evidence="1">The sequence shown here is derived from an EMBL/GenBank/DDBJ whole genome shotgun (WGS) entry which is preliminary data.</text>
</comment>
<dbReference type="SMART" id="SM00367">
    <property type="entry name" value="LRR_CC"/>
    <property type="match status" value="5"/>
</dbReference>
<dbReference type="SUPFAM" id="SSF81383">
    <property type="entry name" value="F-box domain"/>
    <property type="match status" value="1"/>
</dbReference>
<dbReference type="Pfam" id="PF13516">
    <property type="entry name" value="LRR_6"/>
    <property type="match status" value="1"/>
</dbReference>
<dbReference type="PANTHER" id="PTHR38926:SF5">
    <property type="entry name" value="F-BOX AND LEUCINE-RICH REPEAT PROTEIN 6"/>
    <property type="match status" value="1"/>
</dbReference>
<dbReference type="Proteomes" id="UP001642260">
    <property type="component" value="Unassembled WGS sequence"/>
</dbReference>
<proteinExistence type="predicted"/>
<dbReference type="InterPro" id="IPR001611">
    <property type="entry name" value="Leu-rich_rpt"/>
</dbReference>
<dbReference type="EMBL" id="CAKOAT010210710">
    <property type="protein sequence ID" value="CAH8355667.1"/>
    <property type="molecule type" value="Genomic_DNA"/>
</dbReference>
<dbReference type="InterPro" id="IPR032675">
    <property type="entry name" value="LRR_dom_sf"/>
</dbReference>
<keyword evidence="2" id="KW-1185">Reference proteome</keyword>
<evidence type="ECO:0000313" key="1">
    <source>
        <dbReference type="EMBL" id="CAH8355667.1"/>
    </source>
</evidence>
<dbReference type="PANTHER" id="PTHR38926">
    <property type="entry name" value="F-BOX DOMAIN CONTAINING PROTEIN, EXPRESSED"/>
    <property type="match status" value="1"/>
</dbReference>
<accession>A0ABC8KHN2</accession>
<dbReference type="Gene3D" id="1.20.1280.50">
    <property type="match status" value="1"/>
</dbReference>
<dbReference type="InterPro" id="IPR036047">
    <property type="entry name" value="F-box-like_dom_sf"/>
</dbReference>
<sequence>MGQADSNIMGWELGPDWTELTQECLLDIFSRLSLEERWTGPMFVCKTWMNACQDRSVNSVFDLEAKFQTLPSSTSWWWDPEFGDKIDSVIRSVVDWSEGGLKEVRVRHCTDSSISYIAKRCPNLEVLSVKYCPKVTDDSMLHIALMCPKLKELDISFSYKISCVCVDMVGKNCKNIQTFKRNLMDPAEVMRLELTRSVLSNYLKDPSIFLIYGNIDAHVIGKHMHQLKHLELRFSTLSNNGLAQLCEGCSNLEYLDLSGCSKLTSDGVTNSISNLKHLKEIKKPSFPALLFD</sequence>